<dbReference type="HOGENOM" id="CLU_703154_0_0_1"/>
<accession>S7XQL7</accession>
<dbReference type="VEuPathDB" id="MicrosporidiaDB:SLOPH_501"/>
<feature type="non-terminal residue" evidence="2">
    <location>
        <position position="393"/>
    </location>
</feature>
<comment type="caution">
    <text evidence="2">The sequence shown here is derived from an EMBL/GenBank/DDBJ whole genome shotgun (WGS) entry which is preliminary data.</text>
</comment>
<keyword evidence="3" id="KW-1185">Reference proteome</keyword>
<dbReference type="AlphaFoldDB" id="S7XQL7"/>
<feature type="compositionally biased region" description="Basic and acidic residues" evidence="1">
    <location>
        <begin position="328"/>
        <end position="345"/>
    </location>
</feature>
<dbReference type="EMBL" id="ATCN01000935">
    <property type="protein sequence ID" value="EPR78218.1"/>
    <property type="molecule type" value="Genomic_DNA"/>
</dbReference>
<gene>
    <name evidence="2" type="ORF">SLOPH_501</name>
</gene>
<reference evidence="3" key="1">
    <citation type="journal article" date="2013" name="PLoS Genet.">
        <title>The genome of Spraguea lophii and the basis of host-microsporidian interactions.</title>
        <authorList>
            <person name="Campbell S.E."/>
            <person name="Williams T.A."/>
            <person name="Yousuf A."/>
            <person name="Soanes D.M."/>
            <person name="Paszkiewicz K.H."/>
            <person name="Williams B.A.P."/>
        </authorList>
    </citation>
    <scope>NUCLEOTIDE SEQUENCE [LARGE SCALE GENOMIC DNA]</scope>
    <source>
        <strain evidence="3">42_110</strain>
    </source>
</reference>
<proteinExistence type="predicted"/>
<dbReference type="InParanoid" id="S7XQL7"/>
<dbReference type="Proteomes" id="UP000014978">
    <property type="component" value="Unassembled WGS sequence"/>
</dbReference>
<organism evidence="2 3">
    <name type="scientific">Spraguea lophii (strain 42_110)</name>
    <name type="common">Microsporidian parasite</name>
    <dbReference type="NCBI Taxonomy" id="1358809"/>
    <lineage>
        <taxon>Eukaryota</taxon>
        <taxon>Fungi</taxon>
        <taxon>Fungi incertae sedis</taxon>
        <taxon>Microsporidia</taxon>
        <taxon>Spragueidae</taxon>
        <taxon>Spraguea</taxon>
    </lineage>
</organism>
<feature type="region of interest" description="Disordered" evidence="1">
    <location>
        <begin position="328"/>
        <end position="354"/>
    </location>
</feature>
<protein>
    <submittedName>
        <fullName evidence="2">Uncharacterized protein</fullName>
    </submittedName>
</protein>
<evidence type="ECO:0000313" key="2">
    <source>
        <dbReference type="EMBL" id="EPR78218.1"/>
    </source>
</evidence>
<evidence type="ECO:0000313" key="3">
    <source>
        <dbReference type="Proteomes" id="UP000014978"/>
    </source>
</evidence>
<name>S7XQL7_SPRLO</name>
<feature type="region of interest" description="Disordered" evidence="1">
    <location>
        <begin position="374"/>
        <end position="393"/>
    </location>
</feature>
<sequence>MNRRKSKPFNLHNKFVENIDKHLESIKDNDKNKKMLFNKIKDKDVESILRKLTDVEIQQKFILLLFKIIPCNHMIVDSFSSSFKTFFNNTLPSEFNIQIKRFLASYNSNIIGRSVLWIEVKNEKIKEEIYMFLNENNIKIYWKDRMIIIKYTDIVEYTIEKNIIIFFVKKSKIEICMEMDYYFKEKLKNSITTEKSSMSINNIFLDKEYKNINIDIENEKKNTIYNKTTNITIEQEMDEKINSNKETEEINNNDINMNEHIKRFKRLINETEKNPIEKNIKNNTNIIDKSKEESKNKIKVIKNTTKYKKNKEECKEENKIKNYKETGEEGNKITDSLSLKESKNEDGDEDSIFLKESKRKQNIKEATLFLKESKRKEDKIKHKTKEYPLSLEE</sequence>
<evidence type="ECO:0000256" key="1">
    <source>
        <dbReference type="SAM" id="MobiDB-lite"/>
    </source>
</evidence>